<feature type="region of interest" description="Disordered" evidence="1">
    <location>
        <begin position="576"/>
        <end position="595"/>
    </location>
</feature>
<name>A0AA86J947_9BURK</name>
<gene>
    <name evidence="4" type="ORF">RGQ30_29110</name>
</gene>
<accession>A0AA86J947</accession>
<dbReference type="InterPro" id="IPR029021">
    <property type="entry name" value="Prot-tyrosine_phosphatase-like"/>
</dbReference>
<evidence type="ECO:0000259" key="2">
    <source>
        <dbReference type="SMART" id="SM00194"/>
    </source>
</evidence>
<evidence type="ECO:0000313" key="4">
    <source>
        <dbReference type="EMBL" id="BET27410.1"/>
    </source>
</evidence>
<dbReference type="GO" id="GO:0004725">
    <property type="term" value="F:protein tyrosine phosphatase activity"/>
    <property type="evidence" value="ECO:0007669"/>
    <property type="project" value="InterPro"/>
</dbReference>
<dbReference type="PRINTS" id="PR00700">
    <property type="entry name" value="PRTYPHPHTASE"/>
</dbReference>
<proteinExistence type="predicted"/>
<dbReference type="KEGG" id="lto:RGQ30_29110"/>
<evidence type="ECO:0008006" key="6">
    <source>
        <dbReference type="Google" id="ProtNLM"/>
    </source>
</evidence>
<dbReference type="InterPro" id="IPR003595">
    <property type="entry name" value="Tyr_Pase_cat"/>
</dbReference>
<dbReference type="Pfam" id="PF00102">
    <property type="entry name" value="Y_phosphatase"/>
    <property type="match status" value="1"/>
</dbReference>
<dbReference type="SUPFAM" id="SSF52799">
    <property type="entry name" value="(Phosphotyrosine protein) phosphatases II"/>
    <property type="match status" value="1"/>
</dbReference>
<sequence>MQPVTTGPARHLSNEDQANVAKFLSMVAGQDKPTILDLRSASDLYLGKGIEYCPQQVDQTHQFDNVSITTRHVETLDKDLQRLTVEVTVGQNPAVELKVTQFRGWPDRGVVEPDTLRMLGQLVCREKQAGSSVITHCSAGVGRTGTILAYARLYQKLIGESGAKEVFNDPDSSEPSRQKVIEKIVAEVLHGRIERGPQFVQKDAQFKLLCNTILEDIQAWKHNNSGSRPDSISNSVSSRAFRNEPPPGPKTTPAPLSLAVPEIEPAEHQPALVTLPNPGAEKPTFQVRTTSRENQYIGLNINQIELVLEHTFTLAQEPKNTESKFLYLHSLFNRGSDVLEFVSDPNRLAKFASIPEPHGVNILSPIVLNKFSNPAKYGPPPELIVGKFRINDVEQTVDALNKNGCLAYSYQFNVTDKETGLEKTVRHVQIYSEFKNNCVSKIQLKAMLKLADECQLNQNNLWLSSAAGIGRPSAWLMARHIDDAIHAKKMTKSNCRHLIDSWIKTGRDQRGPRFLHSTAQKEELVQLALDLLKNKKSIRNQEPPAGRQLLFKKPKTFGQRISSFPELVSWIKKHLHPSKTTTQSPPQPVSTNPPW</sequence>
<feature type="region of interest" description="Disordered" evidence="1">
    <location>
        <begin position="222"/>
        <end position="255"/>
    </location>
</feature>
<dbReference type="EMBL" id="AP028947">
    <property type="protein sequence ID" value="BET27410.1"/>
    <property type="molecule type" value="Genomic_DNA"/>
</dbReference>
<dbReference type="PANTHER" id="PTHR46163">
    <property type="entry name" value="TYROSINE-PROTEIN PHOSPHATASE-RELATED"/>
    <property type="match status" value="1"/>
</dbReference>
<organism evidence="4 5">
    <name type="scientific">Limnobacter thiooxidans</name>
    <dbReference type="NCBI Taxonomy" id="131080"/>
    <lineage>
        <taxon>Bacteria</taxon>
        <taxon>Pseudomonadati</taxon>
        <taxon>Pseudomonadota</taxon>
        <taxon>Betaproteobacteria</taxon>
        <taxon>Burkholderiales</taxon>
        <taxon>Burkholderiaceae</taxon>
        <taxon>Limnobacter</taxon>
    </lineage>
</organism>
<dbReference type="Proteomes" id="UP001329151">
    <property type="component" value="Chromosome"/>
</dbReference>
<dbReference type="Gene3D" id="3.90.190.10">
    <property type="entry name" value="Protein tyrosine phosphatase superfamily"/>
    <property type="match status" value="1"/>
</dbReference>
<feature type="domain" description="Tyrosine-protein phosphatase" evidence="2">
    <location>
        <begin position="3"/>
        <end position="218"/>
    </location>
</feature>
<evidence type="ECO:0000259" key="3">
    <source>
        <dbReference type="SMART" id="SM00404"/>
    </source>
</evidence>
<dbReference type="SMART" id="SM00404">
    <property type="entry name" value="PTPc_motif"/>
    <property type="match status" value="1"/>
</dbReference>
<feature type="compositionally biased region" description="Polar residues" evidence="1">
    <location>
        <begin position="222"/>
        <end position="240"/>
    </location>
</feature>
<dbReference type="InterPro" id="IPR000242">
    <property type="entry name" value="PTP_cat"/>
</dbReference>
<feature type="domain" description="Protein-tyrosine phosphatase catalytic" evidence="3">
    <location>
        <begin position="96"/>
        <end position="215"/>
    </location>
</feature>
<feature type="compositionally biased region" description="Pro residues" evidence="1">
    <location>
        <begin position="585"/>
        <end position="595"/>
    </location>
</feature>
<protein>
    <recommendedName>
        <fullName evidence="6">Tyrosine specific protein phosphatases domain-containing protein</fullName>
    </recommendedName>
</protein>
<keyword evidence="5" id="KW-1185">Reference proteome</keyword>
<evidence type="ECO:0000256" key="1">
    <source>
        <dbReference type="SAM" id="MobiDB-lite"/>
    </source>
</evidence>
<dbReference type="SMART" id="SM00194">
    <property type="entry name" value="PTPc"/>
    <property type="match status" value="1"/>
</dbReference>
<reference evidence="4 5" key="1">
    <citation type="submission" date="2023-10" db="EMBL/GenBank/DDBJ databases">
        <title>Complete Genome Sequence of Limnobacter thiooxidans CS-K2T, Isolated from freshwater lake sediments in Bavaria, Germany.</title>
        <authorList>
            <person name="Naruki M."/>
            <person name="Watanabe A."/>
            <person name="Warashina T."/>
            <person name="Morita T."/>
            <person name="Arakawa K."/>
        </authorList>
    </citation>
    <scope>NUCLEOTIDE SEQUENCE [LARGE SCALE GENOMIC DNA]</scope>
    <source>
        <strain evidence="4 5">CS-K2</strain>
    </source>
</reference>
<dbReference type="AlphaFoldDB" id="A0AA86J947"/>
<evidence type="ECO:0000313" key="5">
    <source>
        <dbReference type="Proteomes" id="UP001329151"/>
    </source>
</evidence>
<dbReference type="InterPro" id="IPR052782">
    <property type="entry name" value="Oocyte-zygote_transition_reg"/>
</dbReference>